<protein>
    <submittedName>
        <fullName evidence="3">Uncharacterized protein</fullName>
    </submittedName>
</protein>
<dbReference type="PANTHER" id="PTHR37576">
    <property type="entry name" value="DEFECT AT LOW TEMPERATURE PROTEIN 1"/>
    <property type="match status" value="1"/>
</dbReference>
<evidence type="ECO:0000256" key="1">
    <source>
        <dbReference type="SAM" id="MobiDB-lite"/>
    </source>
</evidence>
<organism evidence="3 4">
    <name type="scientific">Bimuria novae-zelandiae CBS 107.79</name>
    <dbReference type="NCBI Taxonomy" id="1447943"/>
    <lineage>
        <taxon>Eukaryota</taxon>
        <taxon>Fungi</taxon>
        <taxon>Dikarya</taxon>
        <taxon>Ascomycota</taxon>
        <taxon>Pezizomycotina</taxon>
        <taxon>Dothideomycetes</taxon>
        <taxon>Pleosporomycetidae</taxon>
        <taxon>Pleosporales</taxon>
        <taxon>Massarineae</taxon>
        <taxon>Didymosphaeriaceae</taxon>
        <taxon>Bimuria</taxon>
    </lineage>
</organism>
<evidence type="ECO:0000313" key="3">
    <source>
        <dbReference type="EMBL" id="KAF1979697.1"/>
    </source>
</evidence>
<proteinExistence type="predicted"/>
<dbReference type="AlphaFoldDB" id="A0A6A5W2K5"/>
<keyword evidence="2" id="KW-1133">Transmembrane helix</keyword>
<feature type="transmembrane region" description="Helical" evidence="2">
    <location>
        <begin position="61"/>
        <end position="79"/>
    </location>
</feature>
<dbReference type="EMBL" id="ML976657">
    <property type="protein sequence ID" value="KAF1979697.1"/>
    <property type="molecule type" value="Genomic_DNA"/>
</dbReference>
<feature type="region of interest" description="Disordered" evidence="1">
    <location>
        <begin position="1"/>
        <end position="47"/>
    </location>
</feature>
<name>A0A6A5W2K5_9PLEO</name>
<evidence type="ECO:0000256" key="2">
    <source>
        <dbReference type="SAM" id="Phobius"/>
    </source>
</evidence>
<evidence type="ECO:0000313" key="4">
    <source>
        <dbReference type="Proteomes" id="UP000800036"/>
    </source>
</evidence>
<accession>A0A6A5W2K5</accession>
<feature type="compositionally biased region" description="Basic and acidic residues" evidence="1">
    <location>
        <begin position="29"/>
        <end position="41"/>
    </location>
</feature>
<keyword evidence="4" id="KW-1185">Reference proteome</keyword>
<reference evidence="3" key="1">
    <citation type="journal article" date="2020" name="Stud. Mycol.">
        <title>101 Dothideomycetes genomes: a test case for predicting lifestyles and emergence of pathogens.</title>
        <authorList>
            <person name="Haridas S."/>
            <person name="Albert R."/>
            <person name="Binder M."/>
            <person name="Bloem J."/>
            <person name="Labutti K."/>
            <person name="Salamov A."/>
            <person name="Andreopoulos B."/>
            <person name="Baker S."/>
            <person name="Barry K."/>
            <person name="Bills G."/>
            <person name="Bluhm B."/>
            <person name="Cannon C."/>
            <person name="Castanera R."/>
            <person name="Culley D."/>
            <person name="Daum C."/>
            <person name="Ezra D."/>
            <person name="Gonzalez J."/>
            <person name="Henrissat B."/>
            <person name="Kuo A."/>
            <person name="Liang C."/>
            <person name="Lipzen A."/>
            <person name="Lutzoni F."/>
            <person name="Magnuson J."/>
            <person name="Mondo S."/>
            <person name="Nolan M."/>
            <person name="Ohm R."/>
            <person name="Pangilinan J."/>
            <person name="Park H.-J."/>
            <person name="Ramirez L."/>
            <person name="Alfaro M."/>
            <person name="Sun H."/>
            <person name="Tritt A."/>
            <person name="Yoshinaga Y."/>
            <person name="Zwiers L.-H."/>
            <person name="Turgeon B."/>
            <person name="Goodwin S."/>
            <person name="Spatafora J."/>
            <person name="Crous P."/>
            <person name="Grigoriev I."/>
        </authorList>
    </citation>
    <scope>NUCLEOTIDE SEQUENCE</scope>
    <source>
        <strain evidence="3">CBS 107.79</strain>
    </source>
</reference>
<dbReference type="Proteomes" id="UP000800036">
    <property type="component" value="Unassembled WGS sequence"/>
</dbReference>
<dbReference type="PANTHER" id="PTHR37576:SF2">
    <property type="entry name" value="DEFECT AT LOW TEMPERATURE PROTEIN 1"/>
    <property type="match status" value="1"/>
</dbReference>
<gene>
    <name evidence="3" type="ORF">BU23DRAFT_563091</name>
</gene>
<keyword evidence="2" id="KW-0472">Membrane</keyword>
<sequence>MATPRTYTRVHEHNPAQASNTSTDVGLRSLHDKKTPDEVKHNTKVTRPTFQPASLPLQGPAALLAIILLTGAAVGVLFASRGSPIERWRVQNVQIQPQVWLSVLSTIMDGLTMFAVANRAGNKQVNQVKLIKGNQPL</sequence>
<keyword evidence="2" id="KW-0812">Transmembrane</keyword>